<dbReference type="Proteomes" id="UP000297453">
    <property type="component" value="Unassembled WGS sequence"/>
</dbReference>
<evidence type="ECO:0000313" key="2">
    <source>
        <dbReference type="Proteomes" id="UP000297453"/>
    </source>
</evidence>
<protein>
    <submittedName>
        <fullName evidence="1">Uncharacterized protein</fullName>
    </submittedName>
</protein>
<sequence length="226" mass="26525">MKSLRSDLSKNFVWKRNTLLCIALILFSGFFSSFSKLDSQEKSSAIDKIWENIYAQDFITAKKLVQKELQTSDGDSLQLLSLMEICLNGLERYKQADESRKKILSVWEKNHKKAFLEENYPLNLATWTRIAKITPNVLVLGAEYYLPYPVNAKKQGFYYHKFTAYNRFTKRPSKFFKLEKSPTTEQEYRLFEISEEGEAILVRSYGNALPDMREEMKDVMKHLKLQ</sequence>
<reference evidence="1" key="1">
    <citation type="journal article" date="2019" name="PLoS Negl. Trop. Dis.">
        <title>Revisiting the worldwide diversity of Leptospira species in the environment.</title>
        <authorList>
            <person name="Vincent A.T."/>
            <person name="Schiettekatte O."/>
            <person name="Bourhy P."/>
            <person name="Veyrier F.J."/>
            <person name="Picardeau M."/>
        </authorList>
    </citation>
    <scope>NUCLEOTIDE SEQUENCE [LARGE SCALE GENOMIC DNA]</scope>
    <source>
        <strain evidence="1">SSS9</strain>
    </source>
</reference>
<organism evidence="1 2">
    <name type="scientific">Leptospira semungkisensis</name>
    <dbReference type="NCBI Taxonomy" id="2484985"/>
    <lineage>
        <taxon>Bacteria</taxon>
        <taxon>Pseudomonadati</taxon>
        <taxon>Spirochaetota</taxon>
        <taxon>Spirochaetia</taxon>
        <taxon>Leptospirales</taxon>
        <taxon>Leptospiraceae</taxon>
        <taxon>Leptospira</taxon>
    </lineage>
</organism>
<dbReference type="RefSeq" id="WP_135584368.1">
    <property type="nucleotide sequence ID" value="NZ_RQEP01000005.1"/>
</dbReference>
<dbReference type="EMBL" id="RQEP01000005">
    <property type="protein sequence ID" value="TGK06979.1"/>
    <property type="molecule type" value="Genomic_DNA"/>
</dbReference>
<name>A0A4V3JCQ0_9LEPT</name>
<accession>A0A4V3JCQ0</accession>
<keyword evidence="2" id="KW-1185">Reference proteome</keyword>
<evidence type="ECO:0000313" key="1">
    <source>
        <dbReference type="EMBL" id="TGK06979.1"/>
    </source>
</evidence>
<dbReference type="AlphaFoldDB" id="A0A4V3JCQ0"/>
<proteinExistence type="predicted"/>
<gene>
    <name evidence="1" type="ORF">EHO59_02340</name>
</gene>
<dbReference type="OrthoDB" id="340081at2"/>
<comment type="caution">
    <text evidence="1">The sequence shown here is derived from an EMBL/GenBank/DDBJ whole genome shotgun (WGS) entry which is preliminary data.</text>
</comment>